<evidence type="ECO:0000256" key="3">
    <source>
        <dbReference type="ARBA" id="ARBA00020448"/>
    </source>
</evidence>
<keyword evidence="6 17" id="KW-0812">Transmembrane</keyword>
<dbReference type="SMART" id="SM00077">
    <property type="entry name" value="ITAM"/>
    <property type="match status" value="3"/>
</dbReference>
<keyword evidence="5" id="KW-0597">Phosphoprotein</keyword>
<evidence type="ECO:0000256" key="18">
    <source>
        <dbReference type="SAM" id="SignalP"/>
    </source>
</evidence>
<keyword evidence="8" id="KW-0677">Repeat</keyword>
<dbReference type="Proteomes" id="UP000291020">
    <property type="component" value="Unassembled WGS sequence"/>
</dbReference>
<name>A0A452I3P1_9SAUR</name>
<sequence length="169" mass="18738">MKWKGIVISAVLQAQLPITDAAPVPGLTDPRLCYILDGILFIYAVIITALFLKAKFSNTPETPALQGQNDVYNKLSRTTRDEYDVLGTKKRGSDLEMGGRNQQRRKKSSQDTVYTSLQKDKMGEAYSEIGKKGEVSGTFLFNKGKYNDGLSSATKDTYDALQMQPLPPH</sequence>
<proteinExistence type="inferred from homology"/>
<evidence type="ECO:0000256" key="16">
    <source>
        <dbReference type="SAM" id="MobiDB-lite"/>
    </source>
</evidence>
<accession>A0A452I3P1</accession>
<keyword evidence="10 17" id="KW-1133">Transmembrane helix</keyword>
<evidence type="ECO:0000256" key="11">
    <source>
        <dbReference type="ARBA" id="ARBA00023130"/>
    </source>
</evidence>
<evidence type="ECO:0000313" key="20">
    <source>
        <dbReference type="Proteomes" id="UP000291020"/>
    </source>
</evidence>
<feature type="region of interest" description="Disordered" evidence="16">
    <location>
        <begin position="86"/>
        <end position="114"/>
    </location>
</feature>
<evidence type="ECO:0000256" key="5">
    <source>
        <dbReference type="ARBA" id="ARBA00022553"/>
    </source>
</evidence>
<organism evidence="19 20">
    <name type="scientific">Gopherus agassizii</name>
    <name type="common">Agassiz's desert tortoise</name>
    <dbReference type="NCBI Taxonomy" id="38772"/>
    <lineage>
        <taxon>Eukaryota</taxon>
        <taxon>Metazoa</taxon>
        <taxon>Chordata</taxon>
        <taxon>Craniata</taxon>
        <taxon>Vertebrata</taxon>
        <taxon>Euteleostomi</taxon>
        <taxon>Archelosauria</taxon>
        <taxon>Testudinata</taxon>
        <taxon>Testudines</taxon>
        <taxon>Cryptodira</taxon>
        <taxon>Durocryptodira</taxon>
        <taxon>Testudinoidea</taxon>
        <taxon>Testudinidae</taxon>
        <taxon>Gopherus</taxon>
    </lineage>
</organism>
<dbReference type="PANTHER" id="PTHR10035:SF2">
    <property type="entry name" value="T-CELL SURFACE GLYCOPROTEIN CD3 ZETA CHAIN"/>
    <property type="match status" value="1"/>
</dbReference>
<keyword evidence="12 17" id="KW-0472">Membrane</keyword>
<dbReference type="InterPro" id="IPR024128">
    <property type="entry name" value="T-cell_CD3_zeta"/>
</dbReference>
<dbReference type="InterPro" id="IPR021663">
    <property type="entry name" value="CD3_zeta/IgE_Fc_rcpt_gamma"/>
</dbReference>
<evidence type="ECO:0000256" key="14">
    <source>
        <dbReference type="ARBA" id="ARBA00030941"/>
    </source>
</evidence>
<protein>
    <recommendedName>
        <fullName evidence="3">T-cell surface glycoprotein CD3 zeta chain</fullName>
    </recommendedName>
    <alternativeName>
        <fullName evidence="14">T-cell receptor T3 zeta chain</fullName>
    </alternativeName>
</protein>
<feature type="transmembrane region" description="Helical" evidence="17">
    <location>
        <begin position="31"/>
        <end position="52"/>
    </location>
</feature>
<keyword evidence="9" id="KW-0391">Immunity</keyword>
<dbReference type="GO" id="GO:0050852">
    <property type="term" value="P:T cell receptor signaling pathway"/>
    <property type="evidence" value="ECO:0007669"/>
    <property type="project" value="TreeGrafter"/>
</dbReference>
<evidence type="ECO:0000256" key="6">
    <source>
        <dbReference type="ARBA" id="ARBA00022692"/>
    </source>
</evidence>
<reference evidence="19" key="3">
    <citation type="submission" date="2025-09" db="UniProtKB">
        <authorList>
            <consortium name="Ensembl"/>
        </authorList>
    </citation>
    <scope>IDENTIFICATION</scope>
</reference>
<feature type="chain" id="PRO_5019143791" description="T-cell surface glycoprotein CD3 zeta chain" evidence="18">
    <location>
        <begin position="22"/>
        <end position="169"/>
    </location>
</feature>
<evidence type="ECO:0000313" key="19">
    <source>
        <dbReference type="Ensembl" id="ENSGAGP00000022134.1"/>
    </source>
</evidence>
<dbReference type="AlphaFoldDB" id="A0A452I3P1"/>
<comment type="subcellular location">
    <subcellularLocation>
        <location evidence="1">Cell membrane</location>
        <topology evidence="1">Single-pass type I membrane protein</topology>
    </subcellularLocation>
</comment>
<dbReference type="GO" id="GO:0002250">
    <property type="term" value="P:adaptive immune response"/>
    <property type="evidence" value="ECO:0007669"/>
    <property type="project" value="UniProtKB-KW"/>
</dbReference>
<dbReference type="InterPro" id="IPR003110">
    <property type="entry name" value="Phos_immunorcpt_sig_ITAM"/>
</dbReference>
<keyword evidence="4" id="KW-1003">Cell membrane</keyword>
<keyword evidence="13" id="KW-0675">Receptor</keyword>
<evidence type="ECO:0000256" key="17">
    <source>
        <dbReference type="SAM" id="Phobius"/>
    </source>
</evidence>
<dbReference type="PANTHER" id="PTHR10035">
    <property type="entry name" value="T-CELL SURFACE GLYCOPROTEIN CD3 ZETA CHAIN"/>
    <property type="match status" value="1"/>
</dbReference>
<comment type="function">
    <text evidence="15">Part of the TCR-CD3 complex present on T-lymphocyte cell surface that plays an essential role in adaptive immune response. When antigen presenting cells (APCs) activate T-cell receptor (TCR), TCR-mediated signals are transmitted across the cell membrane by the CD3 chains CD3D, CD3E, CD3G and CD3Z. All CD3 chains contain immunoreceptor tyrosine-based activation motifs (ITAMs) in their cytoplasmic domain. Upon TCR engagement, these motifs become phosphorylated by Src family protein tyrosine kinases LCK and FYN, resulting in the activation of downstream signaling pathways. CD3Z ITAMs phosphorylation creates multiple docking sites for the protein kinase ZAP70 leading to ZAP70 phosphorylation and its conversion into a catalytically active enzyme. Plays an important role in intrathymic T-cell differentiation. Additionally, participates in the activity-dependent synapse formation of retinal ganglion cells (RGCs) in both the retina and dorsal lateral geniculate nucleus (dLGN).</text>
</comment>
<feature type="signal peptide" evidence="18">
    <location>
        <begin position="1"/>
        <end position="21"/>
    </location>
</feature>
<comment type="similarity">
    <text evidence="2">Belongs to the CD3Z/FCER1G family.</text>
</comment>
<keyword evidence="11" id="KW-1064">Adaptive immunity</keyword>
<evidence type="ECO:0000256" key="2">
    <source>
        <dbReference type="ARBA" id="ARBA00007280"/>
    </source>
</evidence>
<dbReference type="GO" id="GO:0042105">
    <property type="term" value="C:alpha-beta T cell receptor complex"/>
    <property type="evidence" value="ECO:0007669"/>
    <property type="project" value="TreeGrafter"/>
</dbReference>
<evidence type="ECO:0000256" key="12">
    <source>
        <dbReference type="ARBA" id="ARBA00023136"/>
    </source>
</evidence>
<evidence type="ECO:0000256" key="1">
    <source>
        <dbReference type="ARBA" id="ARBA00004251"/>
    </source>
</evidence>
<evidence type="ECO:0000256" key="10">
    <source>
        <dbReference type="ARBA" id="ARBA00022989"/>
    </source>
</evidence>
<keyword evidence="20" id="KW-1185">Reference proteome</keyword>
<dbReference type="STRING" id="38772.ENSGAGP00000022134"/>
<evidence type="ECO:0000256" key="7">
    <source>
        <dbReference type="ARBA" id="ARBA00022729"/>
    </source>
</evidence>
<dbReference type="Pfam" id="PF11628">
    <property type="entry name" value="TCR_zetazeta"/>
    <property type="match status" value="1"/>
</dbReference>
<evidence type="ECO:0000256" key="8">
    <source>
        <dbReference type="ARBA" id="ARBA00022737"/>
    </source>
</evidence>
<dbReference type="Ensembl" id="ENSGAGT00000025230.1">
    <property type="protein sequence ID" value="ENSGAGP00000022134.1"/>
    <property type="gene ID" value="ENSGAGG00000016256.1"/>
</dbReference>
<reference evidence="20" key="1">
    <citation type="journal article" date="2017" name="PLoS ONE">
        <title>The Agassiz's desert tortoise genome provides a resource for the conservation of a threatened species.</title>
        <authorList>
            <person name="Tollis M."/>
            <person name="DeNardo D.F."/>
            <person name="Cornelius J.A."/>
            <person name="Dolby G.A."/>
            <person name="Edwards T."/>
            <person name="Henen B.T."/>
            <person name="Karl A.E."/>
            <person name="Murphy R.W."/>
            <person name="Kusumi K."/>
        </authorList>
    </citation>
    <scope>NUCLEOTIDE SEQUENCE [LARGE SCALE GENOMIC DNA]</scope>
</reference>
<reference evidence="19" key="2">
    <citation type="submission" date="2025-08" db="UniProtKB">
        <authorList>
            <consortium name="Ensembl"/>
        </authorList>
    </citation>
    <scope>IDENTIFICATION</scope>
</reference>
<keyword evidence="7 18" id="KW-0732">Signal</keyword>
<evidence type="ECO:0000256" key="9">
    <source>
        <dbReference type="ARBA" id="ARBA00022859"/>
    </source>
</evidence>
<evidence type="ECO:0000256" key="4">
    <source>
        <dbReference type="ARBA" id="ARBA00022475"/>
    </source>
</evidence>
<evidence type="ECO:0000256" key="13">
    <source>
        <dbReference type="ARBA" id="ARBA00023170"/>
    </source>
</evidence>
<dbReference type="GO" id="GO:0004888">
    <property type="term" value="F:transmembrane signaling receptor activity"/>
    <property type="evidence" value="ECO:0007669"/>
    <property type="project" value="InterPro"/>
</dbReference>
<evidence type="ECO:0000256" key="15">
    <source>
        <dbReference type="ARBA" id="ARBA00045360"/>
    </source>
</evidence>